<dbReference type="EMBL" id="GGEC01056109">
    <property type="protein sequence ID" value="MBX36593.1"/>
    <property type="molecule type" value="Transcribed_RNA"/>
</dbReference>
<evidence type="ECO:0000313" key="1">
    <source>
        <dbReference type="EMBL" id="MBX36593.1"/>
    </source>
</evidence>
<name>A0A2P2N297_RHIMU</name>
<organism evidence="1">
    <name type="scientific">Rhizophora mucronata</name>
    <name type="common">Asiatic mangrove</name>
    <dbReference type="NCBI Taxonomy" id="61149"/>
    <lineage>
        <taxon>Eukaryota</taxon>
        <taxon>Viridiplantae</taxon>
        <taxon>Streptophyta</taxon>
        <taxon>Embryophyta</taxon>
        <taxon>Tracheophyta</taxon>
        <taxon>Spermatophyta</taxon>
        <taxon>Magnoliopsida</taxon>
        <taxon>eudicotyledons</taxon>
        <taxon>Gunneridae</taxon>
        <taxon>Pentapetalae</taxon>
        <taxon>rosids</taxon>
        <taxon>fabids</taxon>
        <taxon>Malpighiales</taxon>
        <taxon>Rhizophoraceae</taxon>
        <taxon>Rhizophora</taxon>
    </lineage>
</organism>
<accession>A0A2P2N297</accession>
<dbReference type="AlphaFoldDB" id="A0A2P2N297"/>
<protein>
    <submittedName>
        <fullName evidence="1">GRAS07 protein</fullName>
    </submittedName>
</protein>
<reference evidence="1" key="1">
    <citation type="submission" date="2018-02" db="EMBL/GenBank/DDBJ databases">
        <title>Rhizophora mucronata_Transcriptome.</title>
        <authorList>
            <person name="Meera S.P."/>
            <person name="Sreeshan A."/>
            <person name="Augustine A."/>
        </authorList>
    </citation>
    <scope>NUCLEOTIDE SEQUENCE</scope>
    <source>
        <tissue evidence="1">Leaf</tissue>
    </source>
</reference>
<proteinExistence type="predicted"/>
<sequence>MILTMQLLSSLDRFSWRKIWKRRRVCFKSLLRHFKLLRSHYMSL</sequence>